<accession>A0A438CA56</accession>
<protein>
    <submittedName>
        <fullName evidence="2">Histone H2A</fullName>
    </submittedName>
</protein>
<name>A0A438CA56_VITVI</name>
<dbReference type="FunFam" id="1.10.20.10:FF:000165">
    <property type="entry name" value="Histone H2A"/>
    <property type="match status" value="1"/>
</dbReference>
<evidence type="ECO:0000313" key="2">
    <source>
        <dbReference type="EMBL" id="RVW20120.1"/>
    </source>
</evidence>
<organism evidence="2 3">
    <name type="scientific">Vitis vinifera</name>
    <name type="common">Grape</name>
    <dbReference type="NCBI Taxonomy" id="29760"/>
    <lineage>
        <taxon>Eukaryota</taxon>
        <taxon>Viridiplantae</taxon>
        <taxon>Streptophyta</taxon>
        <taxon>Embryophyta</taxon>
        <taxon>Tracheophyta</taxon>
        <taxon>Spermatophyta</taxon>
        <taxon>Magnoliopsida</taxon>
        <taxon>eudicotyledons</taxon>
        <taxon>Gunneridae</taxon>
        <taxon>Pentapetalae</taxon>
        <taxon>rosids</taxon>
        <taxon>Vitales</taxon>
        <taxon>Vitaceae</taxon>
        <taxon>Viteae</taxon>
        <taxon>Vitis</taxon>
    </lineage>
</organism>
<evidence type="ECO:0000313" key="3">
    <source>
        <dbReference type="Proteomes" id="UP000288805"/>
    </source>
</evidence>
<dbReference type="GO" id="GO:0000786">
    <property type="term" value="C:nucleosome"/>
    <property type="evidence" value="ECO:0007669"/>
    <property type="project" value="InterPro"/>
</dbReference>
<dbReference type="GO" id="GO:0030527">
    <property type="term" value="F:structural constituent of chromatin"/>
    <property type="evidence" value="ECO:0007669"/>
    <property type="project" value="InterPro"/>
</dbReference>
<dbReference type="AlphaFoldDB" id="A0A438CA56"/>
<dbReference type="PRINTS" id="PR00620">
    <property type="entry name" value="HISTONEH2A"/>
</dbReference>
<dbReference type="SUPFAM" id="SSF47113">
    <property type="entry name" value="Histone-fold"/>
    <property type="match status" value="1"/>
</dbReference>
<dbReference type="GO" id="GO:0003677">
    <property type="term" value="F:DNA binding"/>
    <property type="evidence" value="ECO:0007669"/>
    <property type="project" value="InterPro"/>
</dbReference>
<feature type="region of interest" description="Disordered" evidence="1">
    <location>
        <begin position="79"/>
        <end position="116"/>
    </location>
</feature>
<dbReference type="OrthoDB" id="9421954at2759"/>
<dbReference type="InterPro" id="IPR009072">
    <property type="entry name" value="Histone-fold"/>
</dbReference>
<sequence length="173" mass="19554">MPTQSFDKASVKILLLINPKFKPKNSIPEPYCQATHEVVKWEISTQDHRQCWMESANRRLLRILTFMATLVGHGDGAFDATTSNEARSNDREFTGKVKKGASGRKGGGPKKNSASRSIKTGLQFPVGRIGRCLKKGRHSQRIGTDVLVYLVVVLEWMLLSELQLEVYCLHWKR</sequence>
<gene>
    <name evidence="2" type="primary">H2A_7</name>
    <name evidence="2" type="ORF">CK203_117094</name>
</gene>
<proteinExistence type="predicted"/>
<dbReference type="Gene3D" id="1.10.20.10">
    <property type="entry name" value="Histone, subunit A"/>
    <property type="match status" value="1"/>
</dbReference>
<dbReference type="EMBL" id="QGNW01002396">
    <property type="protein sequence ID" value="RVW20120.1"/>
    <property type="molecule type" value="Genomic_DNA"/>
</dbReference>
<dbReference type="PANTHER" id="PTHR23430">
    <property type="entry name" value="HISTONE H2A"/>
    <property type="match status" value="1"/>
</dbReference>
<dbReference type="GO" id="GO:0046982">
    <property type="term" value="F:protein heterodimerization activity"/>
    <property type="evidence" value="ECO:0007669"/>
    <property type="project" value="InterPro"/>
</dbReference>
<comment type="caution">
    <text evidence="2">The sequence shown here is derived from an EMBL/GenBank/DDBJ whole genome shotgun (WGS) entry which is preliminary data.</text>
</comment>
<dbReference type="Proteomes" id="UP000288805">
    <property type="component" value="Unassembled WGS sequence"/>
</dbReference>
<reference evidence="2 3" key="1">
    <citation type="journal article" date="2018" name="PLoS Genet.">
        <title>Population sequencing reveals clonal diversity and ancestral inbreeding in the grapevine cultivar Chardonnay.</title>
        <authorList>
            <person name="Roach M.J."/>
            <person name="Johnson D.L."/>
            <person name="Bohlmann J."/>
            <person name="van Vuuren H.J."/>
            <person name="Jones S.J."/>
            <person name="Pretorius I.S."/>
            <person name="Schmidt S.A."/>
            <person name="Borneman A.R."/>
        </authorList>
    </citation>
    <scope>NUCLEOTIDE SEQUENCE [LARGE SCALE GENOMIC DNA]</scope>
    <source>
        <strain evidence="3">cv. Chardonnay</strain>
        <tissue evidence="2">Leaf</tissue>
    </source>
</reference>
<dbReference type="InterPro" id="IPR002119">
    <property type="entry name" value="Histone_H2A"/>
</dbReference>
<evidence type="ECO:0000256" key="1">
    <source>
        <dbReference type="SAM" id="MobiDB-lite"/>
    </source>
</evidence>